<name>A0A5B7CI04_PORTR</name>
<feature type="region of interest" description="Disordered" evidence="1">
    <location>
        <begin position="1"/>
        <end position="30"/>
    </location>
</feature>
<comment type="caution">
    <text evidence="2">The sequence shown here is derived from an EMBL/GenBank/DDBJ whole genome shotgun (WGS) entry which is preliminary data.</text>
</comment>
<reference evidence="2 3" key="1">
    <citation type="submission" date="2019-05" db="EMBL/GenBank/DDBJ databases">
        <title>Another draft genome of Portunus trituberculatus and its Hox gene families provides insights of decapod evolution.</title>
        <authorList>
            <person name="Jeong J.-H."/>
            <person name="Song I."/>
            <person name="Kim S."/>
            <person name="Choi T."/>
            <person name="Kim D."/>
            <person name="Ryu S."/>
            <person name="Kim W."/>
        </authorList>
    </citation>
    <scope>NUCLEOTIDE SEQUENCE [LARGE SCALE GENOMIC DNA]</scope>
    <source>
        <tissue evidence="2">Muscle</tissue>
    </source>
</reference>
<accession>A0A5B7CI04</accession>
<sequence length="138" mass="15660">MGDHRQESHGCCGNHEPGETQPGRILRGRVGRKLSPYSPRIIKANHHVHFSEDTDKLGNTAIVVKEKEEGTKYEAHVGFLQASKRAPPCCGMALNLTKWSMMRSLKHRTGKDLHKYLIFQSPNNHSFQKKVGSYLRIK</sequence>
<dbReference type="Pfam" id="PF15006">
    <property type="entry name" value="DUF4517"/>
    <property type="match status" value="1"/>
</dbReference>
<keyword evidence="3" id="KW-1185">Reference proteome</keyword>
<evidence type="ECO:0000256" key="1">
    <source>
        <dbReference type="SAM" id="MobiDB-lite"/>
    </source>
</evidence>
<dbReference type="OrthoDB" id="6246153at2759"/>
<evidence type="ECO:0000313" key="2">
    <source>
        <dbReference type="EMBL" id="MPC09109.1"/>
    </source>
</evidence>
<dbReference type="EMBL" id="VSRR010000055">
    <property type="protein sequence ID" value="MPC09109.1"/>
    <property type="molecule type" value="Genomic_DNA"/>
</dbReference>
<organism evidence="2 3">
    <name type="scientific">Portunus trituberculatus</name>
    <name type="common">Swimming crab</name>
    <name type="synonym">Neptunus trituberculatus</name>
    <dbReference type="NCBI Taxonomy" id="210409"/>
    <lineage>
        <taxon>Eukaryota</taxon>
        <taxon>Metazoa</taxon>
        <taxon>Ecdysozoa</taxon>
        <taxon>Arthropoda</taxon>
        <taxon>Crustacea</taxon>
        <taxon>Multicrustacea</taxon>
        <taxon>Malacostraca</taxon>
        <taxon>Eumalacostraca</taxon>
        <taxon>Eucarida</taxon>
        <taxon>Decapoda</taxon>
        <taxon>Pleocyemata</taxon>
        <taxon>Brachyura</taxon>
        <taxon>Eubrachyura</taxon>
        <taxon>Portunoidea</taxon>
        <taxon>Portunidae</taxon>
        <taxon>Portuninae</taxon>
        <taxon>Portunus</taxon>
    </lineage>
</organism>
<evidence type="ECO:0000313" key="3">
    <source>
        <dbReference type="Proteomes" id="UP000324222"/>
    </source>
</evidence>
<protein>
    <submittedName>
        <fullName evidence="2">Uncharacterized protein</fullName>
    </submittedName>
</protein>
<dbReference type="AlphaFoldDB" id="A0A5B7CI04"/>
<dbReference type="InterPro" id="IPR026794">
    <property type="entry name" value="ADISSP"/>
</dbReference>
<proteinExistence type="predicted"/>
<dbReference type="Proteomes" id="UP000324222">
    <property type="component" value="Unassembled WGS sequence"/>
</dbReference>
<gene>
    <name evidence="2" type="ORF">E2C01_001712</name>
</gene>